<evidence type="ECO:0000256" key="1">
    <source>
        <dbReference type="ARBA" id="ARBA00022737"/>
    </source>
</evidence>
<dbReference type="Pfam" id="PF12796">
    <property type="entry name" value="Ank_2"/>
    <property type="match status" value="1"/>
</dbReference>
<dbReference type="SUPFAM" id="SSF48403">
    <property type="entry name" value="Ankyrin repeat"/>
    <property type="match status" value="1"/>
</dbReference>
<organism evidence="5">
    <name type="scientific">Anopheles atroparvus</name>
    <name type="common">European mosquito</name>
    <dbReference type="NCBI Taxonomy" id="41427"/>
    <lineage>
        <taxon>Eukaryota</taxon>
        <taxon>Metazoa</taxon>
        <taxon>Ecdysozoa</taxon>
        <taxon>Arthropoda</taxon>
        <taxon>Hexapoda</taxon>
        <taxon>Insecta</taxon>
        <taxon>Pterygota</taxon>
        <taxon>Neoptera</taxon>
        <taxon>Endopterygota</taxon>
        <taxon>Diptera</taxon>
        <taxon>Nematocera</taxon>
        <taxon>Culicoidea</taxon>
        <taxon>Culicidae</taxon>
        <taxon>Anophelinae</taxon>
        <taxon>Anopheles</taxon>
    </lineage>
</organism>
<feature type="region of interest" description="Disordered" evidence="3">
    <location>
        <begin position="94"/>
        <end position="134"/>
    </location>
</feature>
<dbReference type="PANTHER" id="PTHR24173">
    <property type="entry name" value="ANKYRIN REPEAT CONTAINING"/>
    <property type="match status" value="1"/>
</dbReference>
<feature type="compositionally biased region" description="Gly residues" evidence="3">
    <location>
        <begin position="289"/>
        <end position="303"/>
    </location>
</feature>
<evidence type="ECO:0000313" key="5">
    <source>
        <dbReference type="EnsemblMetazoa" id="AATE015061-PA.1"/>
    </source>
</evidence>
<proteinExistence type="predicted"/>
<feature type="compositionally biased region" description="Polar residues" evidence="3">
    <location>
        <begin position="106"/>
        <end position="118"/>
    </location>
</feature>
<sequence length="910" mass="96315">MLACSLIVAMKPFACASAPSIGNGQSPKPLGGVFVPSELFAPTMDGSPPKANRKVRFSLPEPTVPAVPSTTPVQKQRMSHGTVQYVNGTLISHQAQQTHPPGASHGSGQSRAHQSLQVTPTPTSLSSSGPGCTFKPKELNNKIVLHLRPSVSSLDQGGGVDLPSPKAQPPGASIDGGKASSRQKPFAQKPTHGVPAGSGGGRSLKSLPQINQKFPSSEDVNNNVGATMGGGTNRQKSSDDLSSLGMWNHPAVVKKPTIILRTISGSGIGQKSLTGRARSKSGLGKLPASGGGGGGGSSYGGRTGSKTLISPHLQPMETGGVLIRVQENCTAGKSSSETNGGDMVGRAGATRSDEINVSSIIRPGGAATNSSTPTASTTPTTTTTSARSYGKANQFLAVPEYSDRYEGMETVVSATLPDEEEEEDEEEDDFGDSEQDGAGGGDERQRTAGRSNNGSASDDNGEPKANGAGVGDGDDASFRCTRDTNLSRDRNTAQFWDFVERWRTNRALKKLENANHHPHHQHRLEASNGGVGGVGGVGGSMSASIAPVPIGGSIKSDAKSPTLSSRIRALRMSLEQVPTVTTLLRASRDANEYLLKEVFRDILENGISKENLNSTDRSGRTAISYICSTNLTNFLELFLQLPGIDVNKPDNEGNTPLHFAAQAGLSDVVNMLITKCRSLIIDPKNNLGFTPLMKAALQGRTRCAKLLLFAGASPVETDAGRGFRAEQWARFCGRHTCAETIEQCARARLLDKSTPCGRWSHDINLPVDKNALKARSCSITPQPTQNGFRSKFRKVFPFHFNSSKEKPTGKEGEENYTKDLVNYLKSATLCVSGPALSANRKIIQSLIRPLEVPKLEVTYANNNALIKKYEAAAENGTTDAVRRDSVEGSTEGRNASPSHSPVPARAKVRN</sequence>
<dbReference type="Pfam" id="PF00023">
    <property type="entry name" value="Ank"/>
    <property type="match status" value="1"/>
</dbReference>
<feature type="compositionally biased region" description="Low complexity" evidence="3">
    <location>
        <begin position="366"/>
        <end position="386"/>
    </location>
</feature>
<dbReference type="PROSITE" id="PS50297">
    <property type="entry name" value="ANK_REP_REGION"/>
    <property type="match status" value="1"/>
</dbReference>
<feature type="compositionally biased region" description="Polar residues" evidence="3">
    <location>
        <begin position="887"/>
        <end position="899"/>
    </location>
</feature>
<feature type="compositionally biased region" description="Acidic residues" evidence="3">
    <location>
        <begin position="417"/>
        <end position="435"/>
    </location>
</feature>
<keyword evidence="4" id="KW-0732">Signal</keyword>
<evidence type="ECO:0000256" key="4">
    <source>
        <dbReference type="SAM" id="SignalP"/>
    </source>
</evidence>
<keyword evidence="1" id="KW-0677">Repeat</keyword>
<protein>
    <submittedName>
        <fullName evidence="5">ANK_REP_REGION domain-containing protein</fullName>
    </submittedName>
</protein>
<feature type="region of interest" description="Disordered" evidence="3">
    <location>
        <begin position="331"/>
        <end position="388"/>
    </location>
</feature>
<feature type="region of interest" description="Disordered" evidence="3">
    <location>
        <begin position="154"/>
        <end position="243"/>
    </location>
</feature>
<feature type="signal peptide" evidence="4">
    <location>
        <begin position="1"/>
        <end position="16"/>
    </location>
</feature>
<keyword evidence="2" id="KW-0040">ANK repeat</keyword>
<feature type="compositionally biased region" description="Polar residues" evidence="3">
    <location>
        <begin position="448"/>
        <end position="458"/>
    </location>
</feature>
<feature type="region of interest" description="Disordered" evidence="3">
    <location>
        <begin position="876"/>
        <end position="910"/>
    </location>
</feature>
<feature type="chain" id="PRO_5043343738" evidence="4">
    <location>
        <begin position="17"/>
        <end position="910"/>
    </location>
</feature>
<dbReference type="EnsemblMetazoa" id="AATE015061-RA">
    <property type="protein sequence ID" value="AATE015061-PA.1"/>
    <property type="gene ID" value="AATE015061"/>
</dbReference>
<dbReference type="STRING" id="41427.A0A182JBN8"/>
<feature type="compositionally biased region" description="Low complexity" evidence="3">
    <location>
        <begin position="119"/>
        <end position="133"/>
    </location>
</feature>
<dbReference type="InterPro" id="IPR036770">
    <property type="entry name" value="Ankyrin_rpt-contain_sf"/>
</dbReference>
<evidence type="ECO:0000256" key="3">
    <source>
        <dbReference type="SAM" id="MobiDB-lite"/>
    </source>
</evidence>
<feature type="region of interest" description="Disordered" evidence="3">
    <location>
        <begin position="416"/>
        <end position="476"/>
    </location>
</feature>
<feature type="region of interest" description="Disordered" evidence="3">
    <location>
        <begin position="271"/>
        <end position="312"/>
    </location>
</feature>
<reference evidence="5" key="1">
    <citation type="submission" date="2022-08" db="UniProtKB">
        <authorList>
            <consortium name="EnsemblMetazoa"/>
        </authorList>
    </citation>
    <scope>IDENTIFICATION</scope>
    <source>
        <strain evidence="5">EBRO</strain>
    </source>
</reference>
<dbReference type="PANTHER" id="PTHR24173:SF40">
    <property type="entry name" value="AGAP006757-PA"/>
    <property type="match status" value="1"/>
</dbReference>
<dbReference type="VEuPathDB" id="VectorBase:AATE015061"/>
<evidence type="ECO:0000256" key="2">
    <source>
        <dbReference type="ARBA" id="ARBA00023043"/>
    </source>
</evidence>
<dbReference type="Gene3D" id="1.25.40.20">
    <property type="entry name" value="Ankyrin repeat-containing domain"/>
    <property type="match status" value="1"/>
</dbReference>
<dbReference type="SMART" id="SM00248">
    <property type="entry name" value="ANK"/>
    <property type="match status" value="3"/>
</dbReference>
<name>A0A182JBN8_ANOAO</name>
<dbReference type="InterPro" id="IPR002110">
    <property type="entry name" value="Ankyrin_rpt"/>
</dbReference>
<dbReference type="PROSITE" id="PS50088">
    <property type="entry name" value="ANK_REPEAT"/>
    <property type="match status" value="2"/>
</dbReference>
<accession>A0A182JBN8</accession>
<dbReference type="AlphaFoldDB" id="A0A182JBN8"/>
<feature type="compositionally biased region" description="Polar residues" evidence="3">
    <location>
        <begin position="206"/>
        <end position="225"/>
    </location>
</feature>